<evidence type="ECO:0000313" key="1">
    <source>
        <dbReference type="EMBL" id="SLN43207.1"/>
    </source>
</evidence>
<reference evidence="1 2" key="1">
    <citation type="submission" date="2017-03" db="EMBL/GenBank/DDBJ databases">
        <authorList>
            <person name="Afonso C.L."/>
            <person name="Miller P.J."/>
            <person name="Scott M.A."/>
            <person name="Spackman E."/>
            <person name="Goraichik I."/>
            <person name="Dimitrov K.M."/>
            <person name="Suarez D.L."/>
            <person name="Swayne D.E."/>
        </authorList>
    </citation>
    <scope>NUCLEOTIDE SEQUENCE [LARGE SCALE GENOMIC DNA]</scope>
    <source>
        <strain evidence="1 2">CECT 7639</strain>
    </source>
</reference>
<dbReference type="Proteomes" id="UP000193077">
    <property type="component" value="Unassembled WGS sequence"/>
</dbReference>
<gene>
    <name evidence="1" type="ORF">TRL7639_02247</name>
</gene>
<sequence length="44" mass="4826">MLHLKNWSEVEGRAMQAEQSKICLVSRTIGADRGRAARGRPASS</sequence>
<name>A0A1Y5SMU0_9RHOB</name>
<keyword evidence="2" id="KW-1185">Reference proteome</keyword>
<evidence type="ECO:0000313" key="2">
    <source>
        <dbReference type="Proteomes" id="UP000193077"/>
    </source>
</evidence>
<proteinExistence type="predicted"/>
<dbReference type="EMBL" id="FWFO01000001">
    <property type="protein sequence ID" value="SLN43207.1"/>
    <property type="molecule type" value="Genomic_DNA"/>
</dbReference>
<accession>A0A1Y5SMU0</accession>
<dbReference type="AlphaFoldDB" id="A0A1Y5SMU0"/>
<organism evidence="1 2">
    <name type="scientific">Falsiruegeria litorea R37</name>
    <dbReference type="NCBI Taxonomy" id="1200284"/>
    <lineage>
        <taxon>Bacteria</taxon>
        <taxon>Pseudomonadati</taxon>
        <taxon>Pseudomonadota</taxon>
        <taxon>Alphaproteobacteria</taxon>
        <taxon>Rhodobacterales</taxon>
        <taxon>Roseobacteraceae</taxon>
        <taxon>Falsiruegeria</taxon>
    </lineage>
</organism>
<protein>
    <submittedName>
        <fullName evidence="1">Uncharacterized protein</fullName>
    </submittedName>
</protein>